<gene>
    <name evidence="2" type="ORF">GA0061102_102147</name>
</gene>
<feature type="region of interest" description="Disordered" evidence="1">
    <location>
        <begin position="1"/>
        <end position="20"/>
    </location>
</feature>
<accession>A0A1C3W1F5</accession>
<evidence type="ECO:0000313" key="2">
    <source>
        <dbReference type="EMBL" id="SCB33748.1"/>
    </source>
</evidence>
<dbReference type="AlphaFoldDB" id="A0A1C3W1F5"/>
<proteinExistence type="predicted"/>
<name>A0A1C3W1F5_9HYPH</name>
<evidence type="ECO:0000313" key="3">
    <source>
        <dbReference type="Proteomes" id="UP000199435"/>
    </source>
</evidence>
<dbReference type="Proteomes" id="UP000199435">
    <property type="component" value="Unassembled WGS sequence"/>
</dbReference>
<reference evidence="3" key="1">
    <citation type="submission" date="2016-08" db="EMBL/GenBank/DDBJ databases">
        <authorList>
            <person name="Varghese N."/>
            <person name="Submissions Spin"/>
        </authorList>
    </citation>
    <scope>NUCLEOTIDE SEQUENCE [LARGE SCALE GENOMIC DNA]</scope>
    <source>
        <strain evidence="3">HAMBI 2971</strain>
    </source>
</reference>
<organism evidence="2 3">
    <name type="scientific">Rhizobium miluonense</name>
    <dbReference type="NCBI Taxonomy" id="411945"/>
    <lineage>
        <taxon>Bacteria</taxon>
        <taxon>Pseudomonadati</taxon>
        <taxon>Pseudomonadota</taxon>
        <taxon>Alphaproteobacteria</taxon>
        <taxon>Hyphomicrobiales</taxon>
        <taxon>Rhizobiaceae</taxon>
        <taxon>Rhizobium/Agrobacterium group</taxon>
        <taxon>Rhizobium</taxon>
    </lineage>
</organism>
<keyword evidence="3" id="KW-1185">Reference proteome</keyword>
<evidence type="ECO:0000256" key="1">
    <source>
        <dbReference type="SAM" id="MobiDB-lite"/>
    </source>
</evidence>
<sequence length="47" mass="5205">MTQKKETAAQPQAKIDPSKHYRPLGLKAVLAAHLMLKSKPPLKKKLA</sequence>
<dbReference type="RefSeq" id="WP_167668007.1">
    <property type="nucleotide sequence ID" value="NZ_FMAH01000021.1"/>
</dbReference>
<protein>
    <submittedName>
        <fullName evidence="2">Uncharacterized protein</fullName>
    </submittedName>
</protein>
<dbReference type="EMBL" id="FMAH01000021">
    <property type="protein sequence ID" value="SCB33748.1"/>
    <property type="molecule type" value="Genomic_DNA"/>
</dbReference>